<reference evidence="1" key="1">
    <citation type="submission" date="2020-10" db="EMBL/GenBank/DDBJ databases">
        <authorList>
            <person name="Gilroy R."/>
        </authorList>
    </citation>
    <scope>NUCLEOTIDE SEQUENCE</scope>
    <source>
        <strain evidence="1">11300</strain>
    </source>
</reference>
<comment type="caution">
    <text evidence="1">The sequence shown here is derived from an EMBL/GenBank/DDBJ whole genome shotgun (WGS) entry which is preliminary data.</text>
</comment>
<evidence type="ECO:0000313" key="1">
    <source>
        <dbReference type="EMBL" id="HIU27798.1"/>
    </source>
</evidence>
<dbReference type="Gene3D" id="3.40.50.1240">
    <property type="entry name" value="Phosphoglycerate mutase-like"/>
    <property type="match status" value="1"/>
</dbReference>
<dbReference type="Proteomes" id="UP000824091">
    <property type="component" value="Unassembled WGS sequence"/>
</dbReference>
<dbReference type="InterPro" id="IPR029033">
    <property type="entry name" value="His_PPase_superfam"/>
</dbReference>
<sequence length="206" mass="23729">MISRIHFIRHGITEGIKNRWFYGWEDLPLIEEGVREISRFKELGVYPELGDADCYTSGMVRADQTLAAIYGDVPFKVIPDLKEMNFGRWECKTFDQLKEMEGFDQWMNNKDGSFRFPDGESSADFIKRACRGLDELTGFHRLKELSHRHSGKDAVSIMVCHGGVIAAAMCYLAGKPQETFWDWIPAPGRGYTLYFENGDFSRYEDL</sequence>
<reference evidence="1" key="2">
    <citation type="journal article" date="2021" name="PeerJ">
        <title>Extensive microbial diversity within the chicken gut microbiome revealed by metagenomics and culture.</title>
        <authorList>
            <person name="Gilroy R."/>
            <person name="Ravi A."/>
            <person name="Getino M."/>
            <person name="Pursley I."/>
            <person name="Horton D.L."/>
            <person name="Alikhan N.F."/>
            <person name="Baker D."/>
            <person name="Gharbi K."/>
            <person name="Hall N."/>
            <person name="Watson M."/>
            <person name="Adriaenssens E.M."/>
            <person name="Foster-Nyarko E."/>
            <person name="Jarju S."/>
            <person name="Secka A."/>
            <person name="Antonio M."/>
            <person name="Oren A."/>
            <person name="Chaudhuri R.R."/>
            <person name="La Ragione R."/>
            <person name="Hildebrand F."/>
            <person name="Pallen M.J."/>
        </authorList>
    </citation>
    <scope>NUCLEOTIDE SEQUENCE</scope>
    <source>
        <strain evidence="1">11300</strain>
    </source>
</reference>
<dbReference type="InterPro" id="IPR050275">
    <property type="entry name" value="PGM_Phosphatase"/>
</dbReference>
<gene>
    <name evidence="1" type="ORF">IAD16_05415</name>
</gene>
<dbReference type="AlphaFoldDB" id="A0A9D1I5X5"/>
<name>A0A9D1I5X5_9FIRM</name>
<dbReference type="SUPFAM" id="SSF53254">
    <property type="entry name" value="Phosphoglycerate mutase-like"/>
    <property type="match status" value="1"/>
</dbReference>
<dbReference type="GO" id="GO:0005737">
    <property type="term" value="C:cytoplasm"/>
    <property type="evidence" value="ECO:0007669"/>
    <property type="project" value="TreeGrafter"/>
</dbReference>
<proteinExistence type="predicted"/>
<accession>A0A9D1I5X5</accession>
<dbReference type="PANTHER" id="PTHR48100:SF59">
    <property type="entry name" value="ADENOSYLCOBALAMIN_ALPHA-RIBAZOLE PHOSPHATASE"/>
    <property type="match status" value="1"/>
</dbReference>
<dbReference type="PANTHER" id="PTHR48100">
    <property type="entry name" value="BROAD-SPECIFICITY PHOSPHATASE YOR283W-RELATED"/>
    <property type="match status" value="1"/>
</dbReference>
<dbReference type="Pfam" id="PF00300">
    <property type="entry name" value="His_Phos_1"/>
    <property type="match status" value="1"/>
</dbReference>
<dbReference type="GO" id="GO:0016791">
    <property type="term" value="F:phosphatase activity"/>
    <property type="evidence" value="ECO:0007669"/>
    <property type="project" value="TreeGrafter"/>
</dbReference>
<dbReference type="InterPro" id="IPR013078">
    <property type="entry name" value="His_Pase_superF_clade-1"/>
</dbReference>
<evidence type="ECO:0000313" key="2">
    <source>
        <dbReference type="Proteomes" id="UP000824091"/>
    </source>
</evidence>
<organism evidence="1 2">
    <name type="scientific">Candidatus Fimisoma avicola</name>
    <dbReference type="NCBI Taxonomy" id="2840826"/>
    <lineage>
        <taxon>Bacteria</taxon>
        <taxon>Bacillati</taxon>
        <taxon>Bacillota</taxon>
        <taxon>Clostridia</taxon>
        <taxon>Eubacteriales</taxon>
        <taxon>Candidatus Fimisoma</taxon>
    </lineage>
</organism>
<dbReference type="CDD" id="cd07067">
    <property type="entry name" value="HP_PGM_like"/>
    <property type="match status" value="1"/>
</dbReference>
<dbReference type="EMBL" id="DVMO01000081">
    <property type="protein sequence ID" value="HIU27798.1"/>
    <property type="molecule type" value="Genomic_DNA"/>
</dbReference>
<protein>
    <submittedName>
        <fullName evidence="1">Histidine phosphatase family protein</fullName>
    </submittedName>
</protein>
<dbReference type="SMART" id="SM00855">
    <property type="entry name" value="PGAM"/>
    <property type="match status" value="1"/>
</dbReference>